<evidence type="ECO:0000313" key="1">
    <source>
        <dbReference type="EnsemblMetazoa" id="ACOM031798-PA.1"/>
    </source>
</evidence>
<dbReference type="EnsemblMetazoa" id="ACOM031798-RA">
    <property type="protein sequence ID" value="ACOM031798-PA.1"/>
    <property type="gene ID" value="ACOM031798"/>
</dbReference>
<proteinExistence type="predicted"/>
<protein>
    <submittedName>
        <fullName evidence="1">Uncharacterized protein</fullName>
    </submittedName>
</protein>
<name>A0A8W7PH70_ANOCL</name>
<organism evidence="1">
    <name type="scientific">Anopheles coluzzii</name>
    <name type="common">African malaria mosquito</name>
    <dbReference type="NCBI Taxonomy" id="1518534"/>
    <lineage>
        <taxon>Eukaryota</taxon>
        <taxon>Metazoa</taxon>
        <taxon>Ecdysozoa</taxon>
        <taxon>Arthropoda</taxon>
        <taxon>Hexapoda</taxon>
        <taxon>Insecta</taxon>
        <taxon>Pterygota</taxon>
        <taxon>Neoptera</taxon>
        <taxon>Endopterygota</taxon>
        <taxon>Diptera</taxon>
        <taxon>Nematocera</taxon>
        <taxon>Culicoidea</taxon>
        <taxon>Culicidae</taxon>
        <taxon>Anophelinae</taxon>
        <taxon>Anopheles</taxon>
    </lineage>
</organism>
<dbReference type="Proteomes" id="UP000075882">
    <property type="component" value="Unassembled WGS sequence"/>
</dbReference>
<accession>A0A8W7PH70</accession>
<reference evidence="1" key="1">
    <citation type="submission" date="2022-08" db="UniProtKB">
        <authorList>
            <consortium name="EnsemblMetazoa"/>
        </authorList>
    </citation>
    <scope>IDENTIFICATION</scope>
</reference>
<dbReference type="AlphaFoldDB" id="A0A8W7PH70"/>
<sequence length="110" mass="11957">MKIVLRTGSIKASDINATLARLLLLLVGFLGAWRAHVRLPGFGAGSWLPPPETIHKTARKLTTTIFTSFAARLHWERAGGGGSERESLLPSITASFSACDLDRKKRKSLS</sequence>